<dbReference type="AlphaFoldDB" id="A0A9P8T7G9"/>
<sequence>MYKVEFTISSPVMLAFSVRLLPIMSIEESPNGPLDPGWYSKRPLSFTLLIPKPREVASGRRTCRFVQAVIGVDGGSVLEKLQTSESCLITVIVQHLNRDLINLDPINKHKFLVVRAESYPSSRYIALCGLVSRLCGSIYDKFMIPFAGLVVILNKLTPSSPGKLYSLIFDGCTEFGSSADQVSCFCASHSLDSDGQTMLFGSESEELEICAYFKLINWSGSTIVEFVLLVLSKREFPMESNCPPKMMLLLLLCIMLLTVPLSPSKGVFDNVLFDRL</sequence>
<keyword evidence="1" id="KW-1133">Transmembrane helix</keyword>
<keyword evidence="3" id="KW-1185">Reference proteome</keyword>
<evidence type="ECO:0000256" key="1">
    <source>
        <dbReference type="SAM" id="Phobius"/>
    </source>
</evidence>
<reference evidence="2" key="1">
    <citation type="journal article" date="2021" name="Open Biol.">
        <title>Shared evolutionary footprints suggest mitochondrial oxidative damage underlies multiple complex I losses in fungi.</title>
        <authorList>
            <person name="Schikora-Tamarit M.A."/>
            <person name="Marcet-Houben M."/>
            <person name="Nosek J."/>
            <person name="Gabaldon T."/>
        </authorList>
    </citation>
    <scope>NUCLEOTIDE SEQUENCE</scope>
    <source>
        <strain evidence="2">CBS6075</strain>
    </source>
</reference>
<accession>A0A9P8T7G9</accession>
<dbReference type="Proteomes" id="UP000769157">
    <property type="component" value="Unassembled WGS sequence"/>
</dbReference>
<dbReference type="RefSeq" id="XP_046062579.1">
    <property type="nucleotide sequence ID" value="XM_046202733.1"/>
</dbReference>
<name>A0A9P8T7G9_9ASCO</name>
<evidence type="ECO:0000313" key="3">
    <source>
        <dbReference type="Proteomes" id="UP000769157"/>
    </source>
</evidence>
<keyword evidence="1" id="KW-0812">Transmembrane</keyword>
<organism evidence="2 3">
    <name type="scientific">Ogataea philodendri</name>
    <dbReference type="NCBI Taxonomy" id="1378263"/>
    <lineage>
        <taxon>Eukaryota</taxon>
        <taxon>Fungi</taxon>
        <taxon>Dikarya</taxon>
        <taxon>Ascomycota</taxon>
        <taxon>Saccharomycotina</taxon>
        <taxon>Pichiomycetes</taxon>
        <taxon>Pichiales</taxon>
        <taxon>Pichiaceae</taxon>
        <taxon>Ogataea</taxon>
    </lineage>
</organism>
<dbReference type="EMBL" id="JAEUBE010000158">
    <property type="protein sequence ID" value="KAH3668165.1"/>
    <property type="molecule type" value="Genomic_DNA"/>
</dbReference>
<keyword evidence="1" id="KW-0472">Membrane</keyword>
<proteinExistence type="predicted"/>
<feature type="transmembrane region" description="Helical" evidence="1">
    <location>
        <begin position="243"/>
        <end position="262"/>
    </location>
</feature>
<dbReference type="GeneID" id="70233886"/>
<protein>
    <submittedName>
        <fullName evidence="2">Uncharacterized protein</fullName>
    </submittedName>
</protein>
<comment type="caution">
    <text evidence="2">The sequence shown here is derived from an EMBL/GenBank/DDBJ whole genome shotgun (WGS) entry which is preliminary data.</text>
</comment>
<evidence type="ECO:0000313" key="2">
    <source>
        <dbReference type="EMBL" id="KAH3668165.1"/>
    </source>
</evidence>
<reference evidence="2" key="2">
    <citation type="submission" date="2021-01" db="EMBL/GenBank/DDBJ databases">
        <authorList>
            <person name="Schikora-Tamarit M.A."/>
        </authorList>
    </citation>
    <scope>NUCLEOTIDE SEQUENCE</scope>
    <source>
        <strain evidence="2">CBS6075</strain>
    </source>
</reference>
<gene>
    <name evidence="2" type="ORF">OGAPHI_001919</name>
</gene>